<keyword evidence="5" id="KW-0808">Transferase</keyword>
<dbReference type="Gene3D" id="3.90.1750.10">
    <property type="entry name" value="Hect, E3 ligase catalytic domains"/>
    <property type="match status" value="1"/>
</dbReference>
<protein>
    <recommendedName>
        <fullName evidence="3">HECT-type E3 ubiquitin transferase</fullName>
        <ecNumber evidence="3">2.3.2.26</ecNumber>
    </recommendedName>
</protein>
<dbReference type="InterPro" id="IPR035983">
    <property type="entry name" value="Hect_E3_ubiquitin_ligase"/>
</dbReference>
<dbReference type="GO" id="GO:0005737">
    <property type="term" value="C:cytoplasm"/>
    <property type="evidence" value="ECO:0007669"/>
    <property type="project" value="UniProtKB-SubCell"/>
</dbReference>
<evidence type="ECO:0000256" key="7">
    <source>
        <dbReference type="PROSITE-ProRule" id="PRU00104"/>
    </source>
</evidence>
<comment type="catalytic activity">
    <reaction evidence="1">
        <text>S-ubiquitinyl-[E2 ubiquitin-conjugating enzyme]-L-cysteine + [acceptor protein]-L-lysine = [E2 ubiquitin-conjugating enzyme]-L-cysteine + N(6)-ubiquitinyl-[acceptor protein]-L-lysine.</text>
        <dbReference type="EC" id="2.3.2.26"/>
    </reaction>
</comment>
<dbReference type="GO" id="GO:0000209">
    <property type="term" value="P:protein polyubiquitination"/>
    <property type="evidence" value="ECO:0007669"/>
    <property type="project" value="InterPro"/>
</dbReference>
<name>A0A9N9H4L0_9GLOM</name>
<dbReference type="FunFam" id="3.30.2160.10:FF:000004">
    <property type="entry name" value="probable E3 ubiquitin-protein ligase HERC4 isoform X1"/>
    <property type="match status" value="1"/>
</dbReference>
<sequence length="613" mass="71289">IRALISYYGGPNYKLLEQEIQKTFSNWPTLNESFSNGRPVTLEDCGVALDQVREAYQILMELPVNIRANIIRAMMRSVESILKRPGRMLKRKEDIKFLMIILESQYHHQIVQRVFGLLSNLSNELHHFLVNWFARHSTDIFRKRVELVNLFISFRLSKQPMATVPGGPLAYESDWQINSAARVMALFFAANKQKKKIQISEFYNTRVDYISLIDDFNTWEQRSGKFTFCQYPFLVSMGGKTTIMEYDAKRQMETKAKEAILSFLFQKRAATPHLILKVRRDYLIEDSLSQISENEMELKKSLRIEFVGEVGVDGGGLRKEWFLLLVRHLFDPQFDSRLCWFNPASFESSDQFYLVGVVIGLAIYNSTILDVHFPLACYKKLLNVPVGLEDLKEFRPAFARGLEQLLTFEGDVESTFCRDFVGEYEVFDEIKRVPLKTNGQNIPVTNANRKEYVEKYVNFILNDSVAKQFDPFRRGFNHVCSGNALSLFQPEEIELLVRGSAEPLEIEQLRSVTIYEGFREDEATIIHFWAIFKAMDPMTQRKLLTFVTGTDRIPATGCANLSFKISYYGEDSERFPIAHTCFNQLFLYRYRTKRKLEEKLLRAITESEGFWLK</sequence>
<dbReference type="GO" id="GO:0061630">
    <property type="term" value="F:ubiquitin protein ligase activity"/>
    <property type="evidence" value="ECO:0007669"/>
    <property type="project" value="UniProtKB-EC"/>
</dbReference>
<keyword evidence="10" id="KW-1185">Reference proteome</keyword>
<feature type="domain" description="HECT" evidence="8">
    <location>
        <begin position="294"/>
        <end position="613"/>
    </location>
</feature>
<organism evidence="9 10">
    <name type="scientific">Dentiscutata erythropus</name>
    <dbReference type="NCBI Taxonomy" id="1348616"/>
    <lineage>
        <taxon>Eukaryota</taxon>
        <taxon>Fungi</taxon>
        <taxon>Fungi incertae sedis</taxon>
        <taxon>Mucoromycota</taxon>
        <taxon>Glomeromycotina</taxon>
        <taxon>Glomeromycetes</taxon>
        <taxon>Diversisporales</taxon>
        <taxon>Gigasporaceae</taxon>
        <taxon>Dentiscutata</taxon>
    </lineage>
</organism>
<dbReference type="Gene3D" id="3.30.2410.10">
    <property type="entry name" value="Hect, E3 ligase catalytic domain"/>
    <property type="match status" value="1"/>
</dbReference>
<dbReference type="PROSITE" id="PS50237">
    <property type="entry name" value="HECT"/>
    <property type="match status" value="1"/>
</dbReference>
<dbReference type="PANTHER" id="PTHR45700:SF9">
    <property type="entry name" value="HECT-TYPE E3 UBIQUITIN TRANSFERASE"/>
    <property type="match status" value="1"/>
</dbReference>
<reference evidence="9" key="1">
    <citation type="submission" date="2021-06" db="EMBL/GenBank/DDBJ databases">
        <authorList>
            <person name="Kallberg Y."/>
            <person name="Tangrot J."/>
            <person name="Rosling A."/>
        </authorList>
    </citation>
    <scope>NUCLEOTIDE SEQUENCE</scope>
    <source>
        <strain evidence="9">MA453B</strain>
    </source>
</reference>
<dbReference type="OrthoDB" id="8068875at2759"/>
<dbReference type="CDD" id="cd00078">
    <property type="entry name" value="HECTc"/>
    <property type="match status" value="1"/>
</dbReference>
<accession>A0A9N9H4L0</accession>
<evidence type="ECO:0000259" key="8">
    <source>
        <dbReference type="PROSITE" id="PS50237"/>
    </source>
</evidence>
<proteinExistence type="predicted"/>
<keyword evidence="4" id="KW-0963">Cytoplasm</keyword>
<dbReference type="InterPro" id="IPR044611">
    <property type="entry name" value="E3A/B/C-like"/>
</dbReference>
<gene>
    <name evidence="9" type="ORF">DERYTH_LOCUS10273</name>
</gene>
<comment type="caution">
    <text evidence="9">The sequence shown here is derived from an EMBL/GenBank/DDBJ whole genome shotgun (WGS) entry which is preliminary data.</text>
</comment>
<dbReference type="Gene3D" id="3.30.2160.10">
    <property type="entry name" value="Hect, E3 ligase catalytic domain"/>
    <property type="match status" value="1"/>
</dbReference>
<evidence type="ECO:0000256" key="1">
    <source>
        <dbReference type="ARBA" id="ARBA00000885"/>
    </source>
</evidence>
<dbReference type="InterPro" id="IPR000569">
    <property type="entry name" value="HECT_dom"/>
</dbReference>
<dbReference type="Pfam" id="PF00632">
    <property type="entry name" value="HECT"/>
    <property type="match status" value="1"/>
</dbReference>
<dbReference type="PANTHER" id="PTHR45700">
    <property type="entry name" value="UBIQUITIN-PROTEIN LIGASE E3C"/>
    <property type="match status" value="1"/>
</dbReference>
<feature type="active site" description="Glycyl thioester intermediate" evidence="7">
    <location>
        <position position="581"/>
    </location>
</feature>
<keyword evidence="6 7" id="KW-0833">Ubl conjugation pathway</keyword>
<dbReference type="FunFam" id="3.30.2410.10:FF:000003">
    <property type="entry name" value="probable E3 ubiquitin-protein ligase HERC4 isoform X1"/>
    <property type="match status" value="1"/>
</dbReference>
<feature type="non-terminal residue" evidence="9">
    <location>
        <position position="1"/>
    </location>
</feature>
<evidence type="ECO:0000256" key="2">
    <source>
        <dbReference type="ARBA" id="ARBA00004496"/>
    </source>
</evidence>
<dbReference type="SUPFAM" id="SSF56204">
    <property type="entry name" value="Hect, E3 ligase catalytic domain"/>
    <property type="match status" value="1"/>
</dbReference>
<dbReference type="SMART" id="SM00119">
    <property type="entry name" value="HECTc"/>
    <property type="match status" value="1"/>
</dbReference>
<comment type="subcellular location">
    <subcellularLocation>
        <location evidence="2">Cytoplasm</location>
    </subcellularLocation>
</comment>
<evidence type="ECO:0000313" key="9">
    <source>
        <dbReference type="EMBL" id="CAG8652786.1"/>
    </source>
</evidence>
<dbReference type="EMBL" id="CAJVPY010005913">
    <property type="protein sequence ID" value="CAG8652786.1"/>
    <property type="molecule type" value="Genomic_DNA"/>
</dbReference>
<dbReference type="Proteomes" id="UP000789405">
    <property type="component" value="Unassembled WGS sequence"/>
</dbReference>
<dbReference type="EC" id="2.3.2.26" evidence="3"/>
<evidence type="ECO:0000313" key="10">
    <source>
        <dbReference type="Proteomes" id="UP000789405"/>
    </source>
</evidence>
<dbReference type="AlphaFoldDB" id="A0A9N9H4L0"/>
<evidence type="ECO:0000256" key="6">
    <source>
        <dbReference type="ARBA" id="ARBA00022786"/>
    </source>
</evidence>
<evidence type="ECO:0000256" key="5">
    <source>
        <dbReference type="ARBA" id="ARBA00022679"/>
    </source>
</evidence>
<evidence type="ECO:0000256" key="4">
    <source>
        <dbReference type="ARBA" id="ARBA00022490"/>
    </source>
</evidence>
<evidence type="ECO:0000256" key="3">
    <source>
        <dbReference type="ARBA" id="ARBA00012485"/>
    </source>
</evidence>